<name>A0A8R7TV89_TRIUA</name>
<evidence type="ECO:0000313" key="2">
    <source>
        <dbReference type="EnsemblPlants" id="TuG1812G0300002296.01.T01.cds452951"/>
    </source>
</evidence>
<proteinExistence type="predicted"/>
<reference evidence="2" key="3">
    <citation type="submission" date="2022-06" db="UniProtKB">
        <authorList>
            <consortium name="EnsemblPlants"/>
        </authorList>
    </citation>
    <scope>IDENTIFICATION</scope>
</reference>
<evidence type="ECO:0000256" key="1">
    <source>
        <dbReference type="SAM" id="MobiDB-lite"/>
    </source>
</evidence>
<dbReference type="Proteomes" id="UP000015106">
    <property type="component" value="Chromosome 3"/>
</dbReference>
<reference evidence="3" key="1">
    <citation type="journal article" date="2013" name="Nature">
        <title>Draft genome of the wheat A-genome progenitor Triticum urartu.</title>
        <authorList>
            <person name="Ling H.Q."/>
            <person name="Zhao S."/>
            <person name="Liu D."/>
            <person name="Wang J."/>
            <person name="Sun H."/>
            <person name="Zhang C."/>
            <person name="Fan H."/>
            <person name="Li D."/>
            <person name="Dong L."/>
            <person name="Tao Y."/>
            <person name="Gao C."/>
            <person name="Wu H."/>
            <person name="Li Y."/>
            <person name="Cui Y."/>
            <person name="Guo X."/>
            <person name="Zheng S."/>
            <person name="Wang B."/>
            <person name="Yu K."/>
            <person name="Liang Q."/>
            <person name="Yang W."/>
            <person name="Lou X."/>
            <person name="Chen J."/>
            <person name="Feng M."/>
            <person name="Jian J."/>
            <person name="Zhang X."/>
            <person name="Luo G."/>
            <person name="Jiang Y."/>
            <person name="Liu J."/>
            <person name="Wang Z."/>
            <person name="Sha Y."/>
            <person name="Zhang B."/>
            <person name="Wu H."/>
            <person name="Tang D."/>
            <person name="Shen Q."/>
            <person name="Xue P."/>
            <person name="Zou S."/>
            <person name="Wang X."/>
            <person name="Liu X."/>
            <person name="Wang F."/>
            <person name="Yang Y."/>
            <person name="An X."/>
            <person name="Dong Z."/>
            <person name="Zhang K."/>
            <person name="Zhang X."/>
            <person name="Luo M.C."/>
            <person name="Dvorak J."/>
            <person name="Tong Y."/>
            <person name="Wang J."/>
            <person name="Yang H."/>
            <person name="Li Z."/>
            <person name="Wang D."/>
            <person name="Zhang A."/>
            <person name="Wang J."/>
        </authorList>
    </citation>
    <scope>NUCLEOTIDE SEQUENCE</scope>
    <source>
        <strain evidence="3">cv. G1812</strain>
    </source>
</reference>
<dbReference type="AlphaFoldDB" id="A0A8R7TV89"/>
<evidence type="ECO:0000313" key="3">
    <source>
        <dbReference type="Proteomes" id="UP000015106"/>
    </source>
</evidence>
<protein>
    <submittedName>
        <fullName evidence="2">Uncharacterized protein</fullName>
    </submittedName>
</protein>
<reference evidence="2" key="2">
    <citation type="submission" date="2018-03" db="EMBL/GenBank/DDBJ databases">
        <title>The Triticum urartu genome reveals the dynamic nature of wheat genome evolution.</title>
        <authorList>
            <person name="Ling H."/>
            <person name="Ma B."/>
            <person name="Shi X."/>
            <person name="Liu H."/>
            <person name="Dong L."/>
            <person name="Sun H."/>
            <person name="Cao Y."/>
            <person name="Gao Q."/>
            <person name="Zheng S."/>
            <person name="Li Y."/>
            <person name="Yu Y."/>
            <person name="Du H."/>
            <person name="Qi M."/>
            <person name="Li Y."/>
            <person name="Yu H."/>
            <person name="Cui Y."/>
            <person name="Wang N."/>
            <person name="Chen C."/>
            <person name="Wu H."/>
            <person name="Zhao Y."/>
            <person name="Zhang J."/>
            <person name="Li Y."/>
            <person name="Zhou W."/>
            <person name="Zhang B."/>
            <person name="Hu W."/>
            <person name="Eijk M."/>
            <person name="Tang J."/>
            <person name="Witsenboer H."/>
            <person name="Zhao S."/>
            <person name="Li Z."/>
            <person name="Zhang A."/>
            <person name="Wang D."/>
            <person name="Liang C."/>
        </authorList>
    </citation>
    <scope>NUCLEOTIDE SEQUENCE [LARGE SCALE GENOMIC DNA]</scope>
    <source>
        <strain evidence="2">cv. G1812</strain>
    </source>
</reference>
<dbReference type="EnsemblPlants" id="TuG1812G0300002296.01.T01">
    <property type="protein sequence ID" value="TuG1812G0300002296.01.T01.cds452951"/>
    <property type="gene ID" value="TuG1812G0300002296.01"/>
</dbReference>
<accession>A0A8R7TV89</accession>
<keyword evidence="3" id="KW-1185">Reference proteome</keyword>
<organism evidence="2 3">
    <name type="scientific">Triticum urartu</name>
    <name type="common">Red wild einkorn</name>
    <name type="synonym">Crithodium urartu</name>
    <dbReference type="NCBI Taxonomy" id="4572"/>
    <lineage>
        <taxon>Eukaryota</taxon>
        <taxon>Viridiplantae</taxon>
        <taxon>Streptophyta</taxon>
        <taxon>Embryophyta</taxon>
        <taxon>Tracheophyta</taxon>
        <taxon>Spermatophyta</taxon>
        <taxon>Magnoliopsida</taxon>
        <taxon>Liliopsida</taxon>
        <taxon>Poales</taxon>
        <taxon>Poaceae</taxon>
        <taxon>BOP clade</taxon>
        <taxon>Pooideae</taxon>
        <taxon>Triticodae</taxon>
        <taxon>Triticeae</taxon>
        <taxon>Triticinae</taxon>
        <taxon>Triticum</taxon>
    </lineage>
</organism>
<dbReference type="Gramene" id="TuG1812G0300002296.01.T01">
    <property type="protein sequence ID" value="TuG1812G0300002296.01.T01.cds452951"/>
    <property type="gene ID" value="TuG1812G0300002296.01"/>
</dbReference>
<sequence>MPTSIHTAASHALNRTPTRRGTAPTTTTNLQRYFIYTPSCRARELQESSKGGEERRCSHCPPS</sequence>
<feature type="region of interest" description="Disordered" evidence="1">
    <location>
        <begin position="1"/>
        <end position="30"/>
    </location>
</feature>
<feature type="compositionally biased region" description="Low complexity" evidence="1">
    <location>
        <begin position="15"/>
        <end position="28"/>
    </location>
</feature>